<evidence type="ECO:0000259" key="7">
    <source>
        <dbReference type="PROSITE" id="PS50126"/>
    </source>
</evidence>
<evidence type="ECO:0000256" key="2">
    <source>
        <dbReference type="ARBA" id="ARBA00011524"/>
    </source>
</evidence>
<organism evidence="8 9">
    <name type="scientific">Polyporus arcularius HHB13444</name>
    <dbReference type="NCBI Taxonomy" id="1314778"/>
    <lineage>
        <taxon>Eukaryota</taxon>
        <taxon>Fungi</taxon>
        <taxon>Dikarya</taxon>
        <taxon>Basidiomycota</taxon>
        <taxon>Agaricomycotina</taxon>
        <taxon>Agaricomycetes</taxon>
        <taxon>Polyporales</taxon>
        <taxon>Polyporaceae</taxon>
        <taxon>Polyporus</taxon>
    </lineage>
</organism>
<dbReference type="InterPro" id="IPR003029">
    <property type="entry name" value="S1_domain"/>
</dbReference>
<feature type="domain" description="S1 motif" evidence="7">
    <location>
        <begin position="994"/>
        <end position="1067"/>
    </location>
</feature>
<feature type="domain" description="S1 motif" evidence="7">
    <location>
        <begin position="353"/>
        <end position="421"/>
    </location>
</feature>
<evidence type="ECO:0000313" key="8">
    <source>
        <dbReference type="EMBL" id="TFK86152.1"/>
    </source>
</evidence>
<evidence type="ECO:0000256" key="5">
    <source>
        <dbReference type="ARBA" id="ARBA00023242"/>
    </source>
</evidence>
<dbReference type="Pfam" id="PF00575">
    <property type="entry name" value="S1"/>
    <property type="match status" value="3"/>
</dbReference>
<evidence type="ECO:0000256" key="3">
    <source>
        <dbReference type="ARBA" id="ARBA00022552"/>
    </source>
</evidence>
<feature type="region of interest" description="Disordered" evidence="6">
    <location>
        <begin position="1074"/>
        <end position="1218"/>
    </location>
</feature>
<feature type="domain" description="S1 motif" evidence="7">
    <location>
        <begin position="905"/>
        <end position="974"/>
    </location>
</feature>
<dbReference type="CDD" id="cd05696">
    <property type="entry name" value="S1_Rrp5_repeat_hs4"/>
    <property type="match status" value="1"/>
</dbReference>
<dbReference type="GO" id="GO:0006364">
    <property type="term" value="P:rRNA processing"/>
    <property type="evidence" value="ECO:0007669"/>
    <property type="project" value="UniProtKB-KW"/>
</dbReference>
<proteinExistence type="predicted"/>
<dbReference type="InParanoid" id="A0A5C3PA07"/>
<dbReference type="FunFam" id="2.40.50.140:FF:000155">
    <property type="entry name" value="rRNA biogenesis protein RRP5"/>
    <property type="match status" value="1"/>
</dbReference>
<evidence type="ECO:0000256" key="6">
    <source>
        <dbReference type="SAM" id="MobiDB-lite"/>
    </source>
</evidence>
<dbReference type="FunFam" id="2.40.50.140:FF:000159">
    <property type="entry name" value="rRNA biogenesis protein rrp5"/>
    <property type="match status" value="1"/>
</dbReference>
<dbReference type="InterPro" id="IPR011990">
    <property type="entry name" value="TPR-like_helical_dom_sf"/>
</dbReference>
<accession>A0A5C3PA07</accession>
<dbReference type="SMART" id="SM00386">
    <property type="entry name" value="HAT"/>
    <property type="match status" value="5"/>
</dbReference>
<dbReference type="FunFam" id="1.25.40.10:FF:000727">
    <property type="entry name" value="Chromosome 1, whole genome shotgun sequence"/>
    <property type="match status" value="1"/>
</dbReference>
<dbReference type="InterPro" id="IPR055430">
    <property type="entry name" value="HAT_Syf1_CNRKL1_C"/>
</dbReference>
<dbReference type="SMART" id="SM00316">
    <property type="entry name" value="S1"/>
    <property type="match status" value="10"/>
</dbReference>
<dbReference type="STRING" id="1314778.A0A5C3PA07"/>
<feature type="compositionally biased region" description="Acidic residues" evidence="6">
    <location>
        <begin position="1181"/>
        <end position="1192"/>
    </location>
</feature>
<keyword evidence="3" id="KW-0698">rRNA processing</keyword>
<dbReference type="InterPro" id="IPR012340">
    <property type="entry name" value="NA-bd_OB-fold"/>
</dbReference>
<feature type="compositionally biased region" description="Low complexity" evidence="6">
    <location>
        <begin position="1147"/>
        <end position="1159"/>
    </location>
</feature>
<dbReference type="GO" id="GO:0032040">
    <property type="term" value="C:small-subunit processome"/>
    <property type="evidence" value="ECO:0007669"/>
    <property type="project" value="TreeGrafter"/>
</dbReference>
<feature type="domain" description="S1 motif" evidence="7">
    <location>
        <begin position="448"/>
        <end position="522"/>
    </location>
</feature>
<evidence type="ECO:0000256" key="4">
    <source>
        <dbReference type="ARBA" id="ARBA00022737"/>
    </source>
</evidence>
<dbReference type="CDD" id="cd05694">
    <property type="entry name" value="S1_Rrp5_repeat_hs2_sc2"/>
    <property type="match status" value="1"/>
</dbReference>
<evidence type="ECO:0000313" key="9">
    <source>
        <dbReference type="Proteomes" id="UP000308197"/>
    </source>
</evidence>
<sequence length="1487" mass="163803">MAAGKKRVLDEASGHPKAKKTKTEEQSKKPKDKPAQPASALLTDDVDFPRGGGTTLTPLEVKTLRAEAAKEADKELFASSNSKATKRKRKSDAHGTSAGAAKDGTKKAGVRIEHLNYKVRRMFLTFTRQRVVVGMKILGQVVAVEPLALIVSLPNQLYGHIPITQISTQLTHVLESIEDAEMDLSEDEDTEGSPSRVPDLFELFNPGQYVRAVVTAVHAPGATDVAGLGRARDDVQRASRRVEMSLVPEKVNEGVVKTDLRPGFTLSAAVKSVEDHGYILDLGIPDVSGFLSFKDAQKGPFENDKKLHVGRLLDVAVSKMSGNGRTCNVSVDPKMVSSALLTEVSSVASILPGSLVQCLVTAIQPDGLILQVLGYFDGTIDQFHLVPGDPETHYKVGQKVKARVLYDISPSTPPRFALSVADHVVKYTTKSAASDDANTDLREAYPVGTLLEAVKVTRVESERGLIVEVSPGIEGFVHISQVSDEHVPTLSSSSGAWKHGTVHKARVTGYYPLDGILQLSLRPSVLAQKFLQVADVQVGEVIKGTVKKLTDSALFVSISGNVDGVIWPNHYADITLKHPQKRFKPGGSIKCRVLVVNPERKRIALTAKKTLVESNLPIVSTLSDAQVGVVTHAVVFKVSEKSLQVEFYNNLKAFVPAREASETALTSLSSAFSVGKPVQVRIIAVDPETSRITASIRQAAPNYKSAITDISGVDIGDIVEGVVSDIRKDKAVVTLQPTQVTALLSLTNLANRRDVSVAQLRSSLKAGDKLQDLVVTSRNPEKGFVLVASKPKEKEQLVQKSQLSIDTVQPGQLVGGRVLRHNRHGALIKLTNSITGLLHPTDACDDYENGKPFPAVDSVLKAVVLSVDKERRQVTLSTRLSRLFPDQNKPVVDPEIVNLDELKVGQNVRGFIKSVAEHGLFVTLGRNIDARVQIKELFDDYVKDWKSRFSANQLVKGRVLSVNPEKKQIELSFRSGDLKRDSRSQLTLSDLTEGQKVDGRVKKVEDYGIFIEVQGSKVSGLCHKSELSDNKDADVTLALRSFREGDTVKAVVLSIDKEKRRISFGLKPSYFEEKDFEPEKSDEDDAVPRGSSPAFGVVEGSDDEDGAEEDGEEESDGEVVANEDDPEEFDDGEEGMDVDFTLDLQRPSGSSTSAPSAPADTLRLGGGFQWSVPDPTADVDMGSEEESDEDGGQEGKRKKKKRKEIEQDLTADMHTKAPESNADFERLLLGSPNSSYLWVQYMSFQLQISEIDKAREIAKRALKTISFREEQEKLNVWIALLNLENVYGTDESLEATFKDAARHNDSKTVHLRMAEIFEQSDKPEKAEEQYKRTCKKFSQSSKVWTLFGEHYLKRGMLEEARKLLPRSLQSLEKRKHLKTISKFAQLEYKLGDPERGKTIFEGIVDSHPKRWDMWSIYMDMEAGQGDINNLRNLFNRVLALKMTSHKAKSFFKKWLELERRLGDEDGQEAVKAKAIEWTQRAAGDSES</sequence>
<comment type="subcellular location">
    <subcellularLocation>
        <location evidence="1">Nucleus</location>
        <location evidence="1">Nucleolus</location>
    </subcellularLocation>
</comment>
<keyword evidence="9" id="KW-1185">Reference proteome</keyword>
<dbReference type="GO" id="GO:0003723">
    <property type="term" value="F:RNA binding"/>
    <property type="evidence" value="ECO:0007669"/>
    <property type="project" value="TreeGrafter"/>
</dbReference>
<feature type="domain" description="S1 motif" evidence="7">
    <location>
        <begin position="628"/>
        <end position="697"/>
    </location>
</feature>
<evidence type="ECO:0000256" key="1">
    <source>
        <dbReference type="ARBA" id="ARBA00004604"/>
    </source>
</evidence>
<dbReference type="InterPro" id="IPR057302">
    <property type="entry name" value="Rrp5_S1"/>
</dbReference>
<keyword evidence="5" id="KW-0539">Nucleus</keyword>
<comment type="subunit">
    <text evidence="2">Associated with the spliceosome.</text>
</comment>
<feature type="compositionally biased region" description="Basic and acidic residues" evidence="6">
    <location>
        <begin position="62"/>
        <end position="76"/>
    </location>
</feature>
<feature type="compositionally biased region" description="Basic and acidic residues" evidence="6">
    <location>
        <begin position="21"/>
        <end position="34"/>
    </location>
</feature>
<dbReference type="SUPFAM" id="SSF48452">
    <property type="entry name" value="TPR-like"/>
    <property type="match status" value="1"/>
</dbReference>
<dbReference type="Gene3D" id="1.25.40.10">
    <property type="entry name" value="Tetratricopeptide repeat domain"/>
    <property type="match status" value="2"/>
</dbReference>
<dbReference type="FunFam" id="2.40.50.140:FF:000103">
    <property type="entry name" value="protein RRP5 homolog"/>
    <property type="match status" value="2"/>
</dbReference>
<feature type="domain" description="S1 motif" evidence="7">
    <location>
        <begin position="134"/>
        <end position="247"/>
    </location>
</feature>
<reference evidence="8 9" key="1">
    <citation type="journal article" date="2019" name="Nat. Ecol. Evol.">
        <title>Megaphylogeny resolves global patterns of mushroom evolution.</title>
        <authorList>
            <person name="Varga T."/>
            <person name="Krizsan K."/>
            <person name="Foldi C."/>
            <person name="Dima B."/>
            <person name="Sanchez-Garcia M."/>
            <person name="Sanchez-Ramirez S."/>
            <person name="Szollosi G.J."/>
            <person name="Szarkandi J.G."/>
            <person name="Papp V."/>
            <person name="Albert L."/>
            <person name="Andreopoulos W."/>
            <person name="Angelini C."/>
            <person name="Antonin V."/>
            <person name="Barry K.W."/>
            <person name="Bougher N.L."/>
            <person name="Buchanan P."/>
            <person name="Buyck B."/>
            <person name="Bense V."/>
            <person name="Catcheside P."/>
            <person name="Chovatia M."/>
            <person name="Cooper J."/>
            <person name="Damon W."/>
            <person name="Desjardin D."/>
            <person name="Finy P."/>
            <person name="Geml J."/>
            <person name="Haridas S."/>
            <person name="Hughes K."/>
            <person name="Justo A."/>
            <person name="Karasinski D."/>
            <person name="Kautmanova I."/>
            <person name="Kiss B."/>
            <person name="Kocsube S."/>
            <person name="Kotiranta H."/>
            <person name="LaButti K.M."/>
            <person name="Lechner B.E."/>
            <person name="Liimatainen K."/>
            <person name="Lipzen A."/>
            <person name="Lukacs Z."/>
            <person name="Mihaltcheva S."/>
            <person name="Morgado L.N."/>
            <person name="Niskanen T."/>
            <person name="Noordeloos M.E."/>
            <person name="Ohm R.A."/>
            <person name="Ortiz-Santana B."/>
            <person name="Ovrebo C."/>
            <person name="Racz N."/>
            <person name="Riley R."/>
            <person name="Savchenko A."/>
            <person name="Shiryaev A."/>
            <person name="Soop K."/>
            <person name="Spirin V."/>
            <person name="Szebenyi C."/>
            <person name="Tomsovsky M."/>
            <person name="Tulloss R.E."/>
            <person name="Uehling J."/>
            <person name="Grigoriev I.V."/>
            <person name="Vagvolgyi C."/>
            <person name="Papp T."/>
            <person name="Martin F.M."/>
            <person name="Miettinen O."/>
            <person name="Hibbett D.S."/>
            <person name="Nagy L.G."/>
        </authorList>
    </citation>
    <scope>NUCLEOTIDE SEQUENCE [LARGE SCALE GENOMIC DNA]</scope>
    <source>
        <strain evidence="8 9">HHB13444</strain>
    </source>
</reference>
<feature type="domain" description="S1 motif" evidence="7">
    <location>
        <begin position="539"/>
        <end position="608"/>
    </location>
</feature>
<dbReference type="CDD" id="cd05697">
    <property type="entry name" value="S1_Rrp5_repeat_hs5"/>
    <property type="match status" value="1"/>
</dbReference>
<dbReference type="InterPro" id="IPR045209">
    <property type="entry name" value="Rrp5"/>
</dbReference>
<dbReference type="CDD" id="cd05693">
    <property type="entry name" value="S1_Rrp5_repeat_hs1_sc1"/>
    <property type="match status" value="1"/>
</dbReference>
<dbReference type="Gene3D" id="2.40.50.140">
    <property type="entry name" value="Nucleic acid-binding proteins"/>
    <property type="match status" value="9"/>
</dbReference>
<keyword evidence="4" id="KW-0677">Repeat</keyword>
<protein>
    <submittedName>
        <fullName evidence="8">U3 snoRNP-associated protein Rrp5</fullName>
    </submittedName>
</protein>
<dbReference type="FunFam" id="2.40.50.140:FF:000148">
    <property type="entry name" value="protein RRP5 homolog isoform X1"/>
    <property type="match status" value="1"/>
</dbReference>
<dbReference type="Pfam" id="PF23459">
    <property type="entry name" value="S1_RRP5"/>
    <property type="match status" value="1"/>
</dbReference>
<feature type="domain" description="S1 motif" evidence="7">
    <location>
        <begin position="716"/>
        <end position="790"/>
    </location>
</feature>
<dbReference type="Pfam" id="PF24685">
    <property type="entry name" value="OB_RRP5_4th"/>
    <property type="match status" value="1"/>
</dbReference>
<dbReference type="CDD" id="cd05708">
    <property type="entry name" value="S1_Rrp5_repeat_sc12"/>
    <property type="match status" value="1"/>
</dbReference>
<dbReference type="PROSITE" id="PS50126">
    <property type="entry name" value="S1"/>
    <property type="match status" value="10"/>
</dbReference>
<dbReference type="PANTHER" id="PTHR23270">
    <property type="entry name" value="PROGRAMMED CELL DEATH PROTEIN 11 PRE-RRNA PROCESSING PROTEIN RRP5"/>
    <property type="match status" value="1"/>
</dbReference>
<dbReference type="EMBL" id="ML211213">
    <property type="protein sequence ID" value="TFK86152.1"/>
    <property type="molecule type" value="Genomic_DNA"/>
</dbReference>
<dbReference type="InterPro" id="IPR003107">
    <property type="entry name" value="HAT"/>
</dbReference>
<dbReference type="FunCoup" id="A0A5C3PA07">
    <property type="interactions" value="579"/>
</dbReference>
<feature type="compositionally biased region" description="Basic and acidic residues" evidence="6">
    <location>
        <begin position="1203"/>
        <end position="1217"/>
    </location>
</feature>
<dbReference type="Proteomes" id="UP000308197">
    <property type="component" value="Unassembled WGS sequence"/>
</dbReference>
<dbReference type="InterPro" id="IPR048059">
    <property type="entry name" value="Rrp5_S1_rpt_hs1_sc1"/>
</dbReference>
<gene>
    <name evidence="8" type="ORF">K466DRAFT_493358</name>
</gene>
<dbReference type="SUPFAM" id="SSF50249">
    <property type="entry name" value="Nucleic acid-binding proteins"/>
    <property type="match status" value="10"/>
</dbReference>
<name>A0A5C3PA07_9APHY</name>
<feature type="region of interest" description="Disordered" evidence="6">
    <location>
        <begin position="1"/>
        <end position="106"/>
    </location>
</feature>
<dbReference type="CDD" id="cd05707">
    <property type="entry name" value="S1_Rrp5_repeat_sc11"/>
    <property type="match status" value="1"/>
</dbReference>
<feature type="domain" description="S1 motif" evidence="7">
    <location>
        <begin position="263"/>
        <end position="332"/>
    </location>
</feature>
<feature type="compositionally biased region" description="Acidic residues" evidence="6">
    <location>
        <begin position="1100"/>
        <end position="1137"/>
    </location>
</feature>
<dbReference type="PANTHER" id="PTHR23270:SF10">
    <property type="entry name" value="PROTEIN RRP5 HOMOLOG"/>
    <property type="match status" value="1"/>
</dbReference>
<dbReference type="InterPro" id="IPR057301">
    <property type="entry name" value="Rrp5_OB_4th"/>
</dbReference>
<dbReference type="Pfam" id="PF23231">
    <property type="entry name" value="HAT_Syf1_CNRKL1_C"/>
    <property type="match status" value="1"/>
</dbReference>
<feature type="domain" description="S1 motif" evidence="7">
    <location>
        <begin position="811"/>
        <end position="879"/>
    </location>
</feature>